<sequence>MGRRIEGRARTLAPARSTRAWLLACAATAIFTAAPALAQEANPAPEAQDSAVADVTDDGEILVTARRRAESLQDVPVAITALEGETLRNQAVVKVEDLARVAPGFSSSQSVRGGSSPSYSIRGLKGATSQTLLLDPAVGIYFADFNLSRGTGTNQSLYDLQSVQVLRGPQGTLFGRNSTGGAVLVEPNRPSDRFEGYVELGAGNYEMRDVEGMINIPIGDAIAIRAAGKMSRRNGYMHDVVNDRYANELDATSARLSIRLRPSDNFESTFIGSYYKGGGADAAMKLYVVAPDGVTSGLGPARAAIITALQSELARAQALGPYEYRNQPGTFADVYDRARTIQNNTQIELGDTPLGKITLKNVIGYRDVANRYPDPYLTGSAVDLFHHEFGRLNSSSWSEEFQIQGDAGKFDYVLGAYYFKEQGTDGFDSVQFSYLASPEFLSTQPQAVRDYVRTRYPVRNRSETFARNQSYAAFLHAEYDLSDLLQGLNIAGGIRVTHDKRAVVYRGQNTTGMNPTAYRCVANSVTTTSFDRDACAVPTEISYTEPTYDASLSYKISPDVLTYLSYNVGYRAGGFNNSPPITGSLEGVSFEPEFVKSLETGLKSNFRVGGARVRFNAAAFYEWFSNIQRQTFRTASNGGVSSGVNNASSLRMYGGEFELSISPTRRLQFSGSYAFIRPKYTKYTDIQVISGVQNIIDLSDAPLGFVPYNQYSASVRYDLPLPESAGEVSAFLTWSGQSGMTPSDNATSNCGPAGTYFNCLNRLSRLPGFSTVNFRLDWRNVASAKFDLALFVNNLTDEVYYPFAQPLLTPFGTSARAVGAPRTWGVSLRVPFGDGGY</sequence>
<dbReference type="GO" id="GO:0009279">
    <property type="term" value="C:cell outer membrane"/>
    <property type="evidence" value="ECO:0007669"/>
    <property type="project" value="UniProtKB-SubCell"/>
</dbReference>
<evidence type="ECO:0000256" key="13">
    <source>
        <dbReference type="SAM" id="SignalP"/>
    </source>
</evidence>
<feature type="domain" description="TonB-dependent receptor plug" evidence="15">
    <location>
        <begin position="72"/>
        <end position="182"/>
    </location>
</feature>
<dbReference type="PANTHER" id="PTHR32552:SF81">
    <property type="entry name" value="TONB-DEPENDENT OUTER MEMBRANE RECEPTOR"/>
    <property type="match status" value="1"/>
</dbReference>
<gene>
    <name evidence="16" type="ORF">BFL28_15545</name>
</gene>
<dbReference type="Proteomes" id="UP000094487">
    <property type="component" value="Unassembled WGS sequence"/>
</dbReference>
<dbReference type="InterPro" id="IPR012910">
    <property type="entry name" value="Plug_dom"/>
</dbReference>
<dbReference type="STRING" id="1888892.BFL28_15545"/>
<dbReference type="Gene3D" id="2.40.170.20">
    <property type="entry name" value="TonB-dependent receptor, beta-barrel domain"/>
    <property type="match status" value="1"/>
</dbReference>
<dbReference type="EMBL" id="MDDS01000019">
    <property type="protein sequence ID" value="ODP38138.1"/>
    <property type="molecule type" value="Genomic_DNA"/>
</dbReference>
<keyword evidence="17" id="KW-1185">Reference proteome</keyword>
<keyword evidence="7" id="KW-0406">Ion transport</keyword>
<keyword evidence="2 11" id="KW-0813">Transport</keyword>
<keyword evidence="10 11" id="KW-0998">Cell outer membrane</keyword>
<accession>A0A1E3LWN9</accession>
<evidence type="ECO:0000256" key="8">
    <source>
        <dbReference type="ARBA" id="ARBA00023077"/>
    </source>
</evidence>
<dbReference type="Pfam" id="PF00593">
    <property type="entry name" value="TonB_dep_Rec_b-barrel"/>
    <property type="match status" value="1"/>
</dbReference>
<evidence type="ECO:0000313" key="16">
    <source>
        <dbReference type="EMBL" id="ODP38138.1"/>
    </source>
</evidence>
<comment type="caution">
    <text evidence="16">The sequence shown here is derived from an EMBL/GenBank/DDBJ whole genome shotgun (WGS) entry which is preliminary data.</text>
</comment>
<evidence type="ECO:0000256" key="6">
    <source>
        <dbReference type="ARBA" id="ARBA00023004"/>
    </source>
</evidence>
<reference evidence="16 17" key="1">
    <citation type="submission" date="2016-08" db="EMBL/GenBank/DDBJ databases">
        <title>Draft genome of the agarase producing Sphingomonas sp. MCT13.</title>
        <authorList>
            <person name="D'Andrea M.M."/>
            <person name="Rossolini G.M."/>
            <person name="Thaller M.C."/>
        </authorList>
    </citation>
    <scope>NUCLEOTIDE SEQUENCE [LARGE SCALE GENOMIC DNA]</scope>
    <source>
        <strain evidence="16 17">MCT13</strain>
    </source>
</reference>
<evidence type="ECO:0000256" key="12">
    <source>
        <dbReference type="RuleBase" id="RU003357"/>
    </source>
</evidence>
<keyword evidence="6" id="KW-0408">Iron</keyword>
<evidence type="ECO:0000256" key="9">
    <source>
        <dbReference type="ARBA" id="ARBA00023136"/>
    </source>
</evidence>
<dbReference type="InterPro" id="IPR039426">
    <property type="entry name" value="TonB-dep_rcpt-like"/>
</dbReference>
<organism evidence="16 17">
    <name type="scientific">Sphingomonas turrisvirgatae</name>
    <dbReference type="NCBI Taxonomy" id="1888892"/>
    <lineage>
        <taxon>Bacteria</taxon>
        <taxon>Pseudomonadati</taxon>
        <taxon>Pseudomonadota</taxon>
        <taxon>Alphaproteobacteria</taxon>
        <taxon>Sphingomonadales</taxon>
        <taxon>Sphingomonadaceae</taxon>
        <taxon>Sphingomonas</taxon>
    </lineage>
</organism>
<evidence type="ECO:0000256" key="7">
    <source>
        <dbReference type="ARBA" id="ARBA00023065"/>
    </source>
</evidence>
<evidence type="ECO:0000259" key="14">
    <source>
        <dbReference type="Pfam" id="PF00593"/>
    </source>
</evidence>
<evidence type="ECO:0000256" key="3">
    <source>
        <dbReference type="ARBA" id="ARBA00022452"/>
    </source>
</evidence>
<dbReference type="PANTHER" id="PTHR32552">
    <property type="entry name" value="FERRICHROME IRON RECEPTOR-RELATED"/>
    <property type="match status" value="1"/>
</dbReference>
<keyword evidence="13" id="KW-0732">Signal</keyword>
<feature type="signal peptide" evidence="13">
    <location>
        <begin position="1"/>
        <end position="38"/>
    </location>
</feature>
<evidence type="ECO:0000256" key="5">
    <source>
        <dbReference type="ARBA" id="ARBA00022692"/>
    </source>
</evidence>
<evidence type="ECO:0000259" key="15">
    <source>
        <dbReference type="Pfam" id="PF07715"/>
    </source>
</evidence>
<feature type="chain" id="PRO_5009132110" evidence="13">
    <location>
        <begin position="39"/>
        <end position="837"/>
    </location>
</feature>
<keyword evidence="3 11" id="KW-1134">Transmembrane beta strand</keyword>
<feature type="domain" description="TonB-dependent receptor-like beta-barrel" evidence="14">
    <location>
        <begin position="325"/>
        <end position="795"/>
    </location>
</feature>
<evidence type="ECO:0000256" key="10">
    <source>
        <dbReference type="ARBA" id="ARBA00023237"/>
    </source>
</evidence>
<evidence type="ECO:0000256" key="2">
    <source>
        <dbReference type="ARBA" id="ARBA00022448"/>
    </source>
</evidence>
<dbReference type="InterPro" id="IPR036942">
    <property type="entry name" value="Beta-barrel_TonB_sf"/>
</dbReference>
<comment type="subcellular location">
    <subcellularLocation>
        <location evidence="1 11">Cell outer membrane</location>
        <topology evidence="1 11">Multi-pass membrane protein</topology>
    </subcellularLocation>
</comment>
<dbReference type="GO" id="GO:0006826">
    <property type="term" value="P:iron ion transport"/>
    <property type="evidence" value="ECO:0007669"/>
    <property type="project" value="UniProtKB-KW"/>
</dbReference>
<proteinExistence type="inferred from homology"/>
<evidence type="ECO:0000256" key="4">
    <source>
        <dbReference type="ARBA" id="ARBA00022496"/>
    </source>
</evidence>
<protein>
    <submittedName>
        <fullName evidence="16">Uncharacterized protein</fullName>
    </submittedName>
</protein>
<keyword evidence="5 11" id="KW-0812">Transmembrane</keyword>
<dbReference type="InterPro" id="IPR000531">
    <property type="entry name" value="Beta-barrel_TonB"/>
</dbReference>
<dbReference type="AlphaFoldDB" id="A0A1E3LWN9"/>
<dbReference type="Pfam" id="PF07715">
    <property type="entry name" value="Plug"/>
    <property type="match status" value="1"/>
</dbReference>
<dbReference type="SUPFAM" id="SSF56935">
    <property type="entry name" value="Porins"/>
    <property type="match status" value="1"/>
</dbReference>
<evidence type="ECO:0000313" key="17">
    <source>
        <dbReference type="Proteomes" id="UP000094487"/>
    </source>
</evidence>
<dbReference type="PROSITE" id="PS52016">
    <property type="entry name" value="TONB_DEPENDENT_REC_3"/>
    <property type="match status" value="1"/>
</dbReference>
<keyword evidence="8 12" id="KW-0798">TonB box</keyword>
<keyword evidence="4" id="KW-0410">Iron transport</keyword>
<keyword evidence="9 11" id="KW-0472">Membrane</keyword>
<evidence type="ECO:0000256" key="1">
    <source>
        <dbReference type="ARBA" id="ARBA00004571"/>
    </source>
</evidence>
<comment type="similarity">
    <text evidence="11 12">Belongs to the TonB-dependent receptor family.</text>
</comment>
<name>A0A1E3LWN9_9SPHN</name>
<evidence type="ECO:0000256" key="11">
    <source>
        <dbReference type="PROSITE-ProRule" id="PRU01360"/>
    </source>
</evidence>